<dbReference type="AlphaFoldDB" id="A0A1J4JSM4"/>
<feature type="domain" description="Thioredoxin" evidence="1">
    <location>
        <begin position="1"/>
        <end position="110"/>
    </location>
</feature>
<dbReference type="OrthoDB" id="2121326at2759"/>
<evidence type="ECO:0000259" key="1">
    <source>
        <dbReference type="PROSITE" id="PS51352"/>
    </source>
</evidence>
<reference evidence="2" key="1">
    <citation type="submission" date="2016-10" db="EMBL/GenBank/DDBJ databases">
        <authorList>
            <person name="Benchimol M."/>
            <person name="Almeida L.G."/>
            <person name="Vasconcelos A.T."/>
            <person name="Perreira-Neves A."/>
            <person name="Rosa I.A."/>
            <person name="Tasca T."/>
            <person name="Bogo M.R."/>
            <person name="de Souza W."/>
        </authorList>
    </citation>
    <scope>NUCLEOTIDE SEQUENCE [LARGE SCALE GENOMIC DNA]</scope>
    <source>
        <strain evidence="2">K</strain>
    </source>
</reference>
<comment type="caution">
    <text evidence="2">The sequence shown here is derived from an EMBL/GenBank/DDBJ whole genome shotgun (WGS) entry which is preliminary data.</text>
</comment>
<dbReference type="RefSeq" id="XP_068355187.1">
    <property type="nucleotide sequence ID" value="XM_068507624.1"/>
</dbReference>
<dbReference type="GeneID" id="94842328"/>
<dbReference type="Proteomes" id="UP000179807">
    <property type="component" value="Unassembled WGS sequence"/>
</dbReference>
<dbReference type="VEuPathDB" id="TrichDB:TRFO_30924"/>
<gene>
    <name evidence="2" type="ORF">TRFO_30924</name>
</gene>
<dbReference type="InterPro" id="IPR036249">
    <property type="entry name" value="Thioredoxin-like_sf"/>
</dbReference>
<keyword evidence="3" id="KW-1185">Reference proteome</keyword>
<protein>
    <submittedName>
        <fullName evidence="2">Thioredoxin m(Mitochondrial)-type</fullName>
    </submittedName>
</protein>
<sequence length="125" mass="14172">MAPNDFKASDLYAKLVEPNSIIVGICLAPYCQISRELNAQLPKIATEFPKVQFYKINTEKNEEILTKFNVQTFPYSFVITKKEGGDPYEHGHVSGNKPDELKKILEELTKPPEIPKSELKESDSE</sequence>
<evidence type="ECO:0000313" key="3">
    <source>
        <dbReference type="Proteomes" id="UP000179807"/>
    </source>
</evidence>
<proteinExistence type="predicted"/>
<evidence type="ECO:0000313" key="2">
    <source>
        <dbReference type="EMBL" id="OHT02051.1"/>
    </source>
</evidence>
<dbReference type="Gene3D" id="3.40.30.10">
    <property type="entry name" value="Glutaredoxin"/>
    <property type="match status" value="1"/>
</dbReference>
<dbReference type="Pfam" id="PF00085">
    <property type="entry name" value="Thioredoxin"/>
    <property type="match status" value="1"/>
</dbReference>
<dbReference type="PROSITE" id="PS51352">
    <property type="entry name" value="THIOREDOXIN_2"/>
    <property type="match status" value="1"/>
</dbReference>
<dbReference type="SUPFAM" id="SSF52833">
    <property type="entry name" value="Thioredoxin-like"/>
    <property type="match status" value="1"/>
</dbReference>
<name>A0A1J4JSM4_9EUKA</name>
<dbReference type="CDD" id="cd02947">
    <property type="entry name" value="TRX_family"/>
    <property type="match status" value="1"/>
</dbReference>
<accession>A0A1J4JSM4</accession>
<dbReference type="InterPro" id="IPR013766">
    <property type="entry name" value="Thioredoxin_domain"/>
</dbReference>
<organism evidence="2 3">
    <name type="scientific">Tritrichomonas foetus</name>
    <dbReference type="NCBI Taxonomy" id="1144522"/>
    <lineage>
        <taxon>Eukaryota</taxon>
        <taxon>Metamonada</taxon>
        <taxon>Parabasalia</taxon>
        <taxon>Tritrichomonadida</taxon>
        <taxon>Tritrichomonadidae</taxon>
        <taxon>Tritrichomonas</taxon>
    </lineage>
</organism>
<dbReference type="EMBL" id="MLAK01000883">
    <property type="protein sequence ID" value="OHT02051.1"/>
    <property type="molecule type" value="Genomic_DNA"/>
</dbReference>